<dbReference type="PANTHER" id="PTHR11808:SF15">
    <property type="entry name" value="CYSTATHIONINE GAMMA-LYASE"/>
    <property type="match status" value="1"/>
</dbReference>
<evidence type="ECO:0000256" key="1">
    <source>
        <dbReference type="ARBA" id="ARBA00001933"/>
    </source>
</evidence>
<evidence type="ECO:0000256" key="6">
    <source>
        <dbReference type="ARBA" id="ARBA00023192"/>
    </source>
</evidence>
<evidence type="ECO:0000256" key="8">
    <source>
        <dbReference type="RuleBase" id="RU362118"/>
    </source>
</evidence>
<reference evidence="10 11" key="1">
    <citation type="journal article" date="2019" name="Nat. Ecol. Evol.">
        <title>Megaphylogeny resolves global patterns of mushroom evolution.</title>
        <authorList>
            <person name="Varga T."/>
            <person name="Krizsan K."/>
            <person name="Foldi C."/>
            <person name="Dima B."/>
            <person name="Sanchez-Garcia M."/>
            <person name="Sanchez-Ramirez S."/>
            <person name="Szollosi G.J."/>
            <person name="Szarkandi J.G."/>
            <person name="Papp V."/>
            <person name="Albert L."/>
            <person name="Andreopoulos W."/>
            <person name="Angelini C."/>
            <person name="Antonin V."/>
            <person name="Barry K.W."/>
            <person name="Bougher N.L."/>
            <person name="Buchanan P."/>
            <person name="Buyck B."/>
            <person name="Bense V."/>
            <person name="Catcheside P."/>
            <person name="Chovatia M."/>
            <person name="Cooper J."/>
            <person name="Damon W."/>
            <person name="Desjardin D."/>
            <person name="Finy P."/>
            <person name="Geml J."/>
            <person name="Haridas S."/>
            <person name="Hughes K."/>
            <person name="Justo A."/>
            <person name="Karasinski D."/>
            <person name="Kautmanova I."/>
            <person name="Kiss B."/>
            <person name="Kocsube S."/>
            <person name="Kotiranta H."/>
            <person name="LaButti K.M."/>
            <person name="Lechner B.E."/>
            <person name="Liimatainen K."/>
            <person name="Lipzen A."/>
            <person name="Lukacs Z."/>
            <person name="Mihaltcheva S."/>
            <person name="Morgado L.N."/>
            <person name="Niskanen T."/>
            <person name="Noordeloos M.E."/>
            <person name="Ohm R.A."/>
            <person name="Ortiz-Santana B."/>
            <person name="Ovrebo C."/>
            <person name="Racz N."/>
            <person name="Riley R."/>
            <person name="Savchenko A."/>
            <person name="Shiryaev A."/>
            <person name="Soop K."/>
            <person name="Spirin V."/>
            <person name="Szebenyi C."/>
            <person name="Tomsovsky M."/>
            <person name="Tulloss R.E."/>
            <person name="Uehling J."/>
            <person name="Grigoriev I.V."/>
            <person name="Vagvolgyi C."/>
            <person name="Papp T."/>
            <person name="Martin F.M."/>
            <person name="Miettinen O."/>
            <person name="Hibbett D.S."/>
            <person name="Nagy L.G."/>
        </authorList>
    </citation>
    <scope>NUCLEOTIDE SEQUENCE [LARGE SCALE GENOMIC DNA]</scope>
    <source>
        <strain evidence="10 11">CBS 121175</strain>
    </source>
</reference>
<dbReference type="FunFam" id="3.40.640.10:FF:000046">
    <property type="entry name" value="Cystathionine gamma-lyase"/>
    <property type="match status" value="1"/>
</dbReference>
<dbReference type="Gene3D" id="3.40.640.10">
    <property type="entry name" value="Type I PLP-dependent aspartate aminotransferase-like (Major domain)"/>
    <property type="match status" value="1"/>
</dbReference>
<dbReference type="InterPro" id="IPR015421">
    <property type="entry name" value="PyrdxlP-dep_Trfase_major"/>
</dbReference>
<dbReference type="GO" id="GO:0019346">
    <property type="term" value="P:transsulfuration"/>
    <property type="evidence" value="ECO:0007669"/>
    <property type="project" value="InterPro"/>
</dbReference>
<dbReference type="PANTHER" id="PTHR11808">
    <property type="entry name" value="TRANS-SULFURATION ENZYME FAMILY MEMBER"/>
    <property type="match status" value="1"/>
</dbReference>
<dbReference type="Pfam" id="PF01053">
    <property type="entry name" value="Cys_Met_Meta_PP"/>
    <property type="match status" value="2"/>
</dbReference>
<keyword evidence="6" id="KW-0198">Cysteine biosynthesis</keyword>
<keyword evidence="5 8" id="KW-0663">Pyridoxal phosphate</keyword>
<comment type="pathway">
    <text evidence="2">Amino-acid biosynthesis; L-cysteine biosynthesis; L-cysteine from L-homocysteine and L-serine: step 2/2.</text>
</comment>
<dbReference type="Gene3D" id="3.90.1150.10">
    <property type="entry name" value="Aspartate Aminotransferase, domain 1"/>
    <property type="match status" value="1"/>
</dbReference>
<evidence type="ECO:0000256" key="9">
    <source>
        <dbReference type="SAM" id="MobiDB-lite"/>
    </source>
</evidence>
<dbReference type="InterPro" id="IPR015424">
    <property type="entry name" value="PyrdxlP-dep_Trfase"/>
</dbReference>
<dbReference type="GO" id="GO:0030170">
    <property type="term" value="F:pyridoxal phosphate binding"/>
    <property type="evidence" value="ECO:0007669"/>
    <property type="project" value="InterPro"/>
</dbReference>
<dbReference type="Proteomes" id="UP000307440">
    <property type="component" value="Unassembled WGS sequence"/>
</dbReference>
<dbReference type="GO" id="GO:0019343">
    <property type="term" value="P:cysteine biosynthetic process via cystathionine"/>
    <property type="evidence" value="ECO:0007669"/>
    <property type="project" value="TreeGrafter"/>
</dbReference>
<dbReference type="GO" id="GO:0005737">
    <property type="term" value="C:cytoplasm"/>
    <property type="evidence" value="ECO:0007669"/>
    <property type="project" value="TreeGrafter"/>
</dbReference>
<comment type="similarity">
    <text evidence="3 8">Belongs to the trans-sulfuration enzymes family.</text>
</comment>
<dbReference type="InterPro" id="IPR015422">
    <property type="entry name" value="PyrdxlP-dep_Trfase_small"/>
</dbReference>
<dbReference type="STRING" id="230819.A0A5C3KF23"/>
<name>A0A5C3KF23_COPMA</name>
<evidence type="ECO:0000256" key="4">
    <source>
        <dbReference type="ARBA" id="ARBA00012085"/>
    </source>
</evidence>
<keyword evidence="10" id="KW-0456">Lyase</keyword>
<keyword evidence="11" id="KW-1185">Reference proteome</keyword>
<comment type="cofactor">
    <cofactor evidence="1 8">
        <name>pyridoxal 5'-phosphate</name>
        <dbReference type="ChEBI" id="CHEBI:597326"/>
    </cofactor>
</comment>
<dbReference type="InterPro" id="IPR054542">
    <property type="entry name" value="Cys_met_metab_PP"/>
</dbReference>
<dbReference type="PROSITE" id="PS00868">
    <property type="entry name" value="CYS_MET_METAB_PP"/>
    <property type="match status" value="1"/>
</dbReference>
<feature type="region of interest" description="Disordered" evidence="9">
    <location>
        <begin position="1"/>
        <end position="52"/>
    </location>
</feature>
<sequence length="568" mass="60905">MTESKIQLAGVQLASSSTSPTSSGAQTPAYSDRDKDSNSTAPTSPGPSSPAELASLADTLRETSVKLGFGTRAIHVGSEPDSVTGAVIPAISLSTTFAQKAPGEHSGYEYSRSDNPNRRALETALASVEEGGREALAFASGSAALATVVQSLQYLKTPGGPAHQPIHVLSINDVYGGTYRYLKRVASEVQGLDVTFVDMEVVDEKTISEGIKDNTKLILVETPTNPTLKLVSIPLISRIAHSHPAHPILMVDNTFASPYYQNPLMLGADLVLHSLTKYVNGHSDVVMGAVILPSAESEHLLDVDSTLSGVERPVPHPSPDHLANYFKTLRFMQNALGAVPSAYDSWLAQRGLKTLHLRMKAHGRNALAVGNGVREWVKEQRREKGRAGVEVAIGYAGLAPEDAEEGVKEDEVSAYRRQVVKKRHGVAWDNLASHAKRWVEDEIRPHQELSLYRAGKLASFSSSSNSSSPPPLGFPYTGMLTLTLPTYGHALTFLTSSKLFTLAESLGGVESLAEHPASMTHAGIPVEERRASGIADGLIRLSVGVEDEIDLVNDVKVALEKAFEVNGW</sequence>
<evidence type="ECO:0000256" key="2">
    <source>
        <dbReference type="ARBA" id="ARBA00005038"/>
    </source>
</evidence>
<evidence type="ECO:0000256" key="5">
    <source>
        <dbReference type="ARBA" id="ARBA00022898"/>
    </source>
</evidence>
<protein>
    <recommendedName>
        <fullName evidence="4">cystathionine gamma-lyase</fullName>
        <ecNumber evidence="4">4.4.1.1</ecNumber>
    </recommendedName>
    <alternativeName>
        <fullName evidence="7">Gamma-cystathionase</fullName>
    </alternativeName>
</protein>
<evidence type="ECO:0000256" key="7">
    <source>
        <dbReference type="ARBA" id="ARBA00029853"/>
    </source>
</evidence>
<dbReference type="AlphaFoldDB" id="A0A5C3KF23"/>
<evidence type="ECO:0000313" key="10">
    <source>
        <dbReference type="EMBL" id="TFK18283.1"/>
    </source>
</evidence>
<evidence type="ECO:0000313" key="11">
    <source>
        <dbReference type="Proteomes" id="UP000307440"/>
    </source>
</evidence>
<dbReference type="OrthoDB" id="3512640at2759"/>
<keyword evidence="6" id="KW-0028">Amino-acid biosynthesis</keyword>
<dbReference type="EMBL" id="ML210415">
    <property type="protein sequence ID" value="TFK18283.1"/>
    <property type="molecule type" value="Genomic_DNA"/>
</dbReference>
<organism evidence="10 11">
    <name type="scientific">Coprinopsis marcescibilis</name>
    <name type="common">Agaric fungus</name>
    <name type="synonym">Psathyrella marcescibilis</name>
    <dbReference type="NCBI Taxonomy" id="230819"/>
    <lineage>
        <taxon>Eukaryota</taxon>
        <taxon>Fungi</taxon>
        <taxon>Dikarya</taxon>
        <taxon>Basidiomycota</taxon>
        <taxon>Agaricomycotina</taxon>
        <taxon>Agaricomycetes</taxon>
        <taxon>Agaricomycetidae</taxon>
        <taxon>Agaricales</taxon>
        <taxon>Agaricineae</taxon>
        <taxon>Psathyrellaceae</taxon>
        <taxon>Coprinopsis</taxon>
    </lineage>
</organism>
<proteinExistence type="inferred from homology"/>
<dbReference type="GO" id="GO:0004123">
    <property type="term" value="F:cystathionine gamma-lyase activity"/>
    <property type="evidence" value="ECO:0007669"/>
    <property type="project" value="TreeGrafter"/>
</dbReference>
<dbReference type="EC" id="4.4.1.1" evidence="4"/>
<dbReference type="SUPFAM" id="SSF53383">
    <property type="entry name" value="PLP-dependent transferases"/>
    <property type="match status" value="1"/>
</dbReference>
<evidence type="ECO:0000256" key="3">
    <source>
        <dbReference type="ARBA" id="ARBA00009077"/>
    </source>
</evidence>
<accession>A0A5C3KF23</accession>
<gene>
    <name evidence="10" type="ORF">FA15DRAFT_649637</name>
</gene>
<dbReference type="InterPro" id="IPR000277">
    <property type="entry name" value="Cys/Met-Metab_PyrdxlP-dep_enz"/>
</dbReference>